<feature type="compositionally biased region" description="Polar residues" evidence="7">
    <location>
        <begin position="118"/>
        <end position="132"/>
    </location>
</feature>
<dbReference type="CDD" id="cd13229">
    <property type="entry name" value="PH_TFIIH"/>
    <property type="match status" value="1"/>
</dbReference>
<dbReference type="InterPro" id="IPR005607">
    <property type="entry name" value="BSD_dom"/>
</dbReference>
<keyword evidence="3" id="KW-0677">Repeat</keyword>
<proteinExistence type="inferred from homology"/>
<dbReference type="PROSITE" id="PS50858">
    <property type="entry name" value="BSD"/>
    <property type="match status" value="1"/>
</dbReference>
<accession>A0ABD3P7K0</accession>
<feature type="compositionally biased region" description="Low complexity" evidence="7">
    <location>
        <begin position="73"/>
        <end position="87"/>
    </location>
</feature>
<feature type="region of interest" description="Disordered" evidence="7">
    <location>
        <begin position="73"/>
        <end position="95"/>
    </location>
</feature>
<dbReference type="InterPro" id="IPR011993">
    <property type="entry name" value="PH-like_dom_sf"/>
</dbReference>
<sequence>MASKITSSKESTFHGVIYNKTRGSLTLSESGLHFNPDKTEGAVKLPWAQIIKHQVSPASHPKHLMKVMVTNTSTAAGNNNNGAAASSVDDKATKSNNSHTFQFLTRNGLESARRDVSTRLSKIRNTSNNAGGSMNKKRPREEESSNNNPKPLRQSSSPPSTSYITHDPVALISTRSSLLASDPALRAQHRLLVVQNATLSEEDFWETHSRLVADEYARISGCRNEGMGSNIKSSLDLGLSTGKKKEDESAGGGGVGRGVIHLGVEEMRQIFLMYPAVHRAYEEKVPLELSEEQFWRKYLESEYFHRDRGRVGVHIGQMNEQERLEMERMVGKKTVLQKEETKERASKKDDKKEKPDIAGDDARLAAAAGSDDIFSHYDSTIAPCAQLGTQLAVGQFDLASTAETERGERYLAGSDLHPTYAEGQDSRGARVIDKYNRHWAIVLHPNESGNSKAALVNHDNVEEDRIDREMSDLVGYADASENHADHSRGLGGDDDDTLELTLHNLGGYSGKFSSDSEEGSSANDSEMAMKYTKYLAATLQATTEPLLRDQNTGKVRGFVDAAKLKQAFPEPKIGRGLLEALSKKMAADSQTEADVQKLADSLPESFRNNLANYFRRSSELLRHFFALRSVFSEDGDDNGGIGVSESQRNRLTSIVKGMEKVHGEMYELTRNMDLVESKMFKPIMDQLDWAFKLHREDSAKGRGRGGFVPVAKGGFVPVA</sequence>
<name>A0ABD3P7K0_9STRA</name>
<evidence type="ECO:0000313" key="9">
    <source>
        <dbReference type="EMBL" id="KAL3783438.1"/>
    </source>
</evidence>
<evidence type="ECO:0000256" key="7">
    <source>
        <dbReference type="SAM" id="MobiDB-lite"/>
    </source>
</evidence>
<evidence type="ECO:0000256" key="2">
    <source>
        <dbReference type="ARBA" id="ARBA00009448"/>
    </source>
</evidence>
<dbReference type="EMBL" id="JALLPJ020000766">
    <property type="protein sequence ID" value="KAL3783438.1"/>
    <property type="molecule type" value="Genomic_DNA"/>
</dbReference>
<dbReference type="Proteomes" id="UP001530400">
    <property type="component" value="Unassembled WGS sequence"/>
</dbReference>
<evidence type="ECO:0000256" key="3">
    <source>
        <dbReference type="ARBA" id="ARBA00022737"/>
    </source>
</evidence>
<feature type="region of interest" description="Disordered" evidence="7">
    <location>
        <begin position="112"/>
        <end position="165"/>
    </location>
</feature>
<keyword evidence="10" id="KW-1185">Reference proteome</keyword>
<protein>
    <recommendedName>
        <fullName evidence="8">BSD domain-containing protein</fullName>
    </recommendedName>
</protein>
<organism evidence="9 10">
    <name type="scientific">Cyclotella atomus</name>
    <dbReference type="NCBI Taxonomy" id="382360"/>
    <lineage>
        <taxon>Eukaryota</taxon>
        <taxon>Sar</taxon>
        <taxon>Stramenopiles</taxon>
        <taxon>Ochrophyta</taxon>
        <taxon>Bacillariophyta</taxon>
        <taxon>Coscinodiscophyceae</taxon>
        <taxon>Thalassiosirophycidae</taxon>
        <taxon>Stephanodiscales</taxon>
        <taxon>Stephanodiscaceae</taxon>
        <taxon>Cyclotella</taxon>
    </lineage>
</organism>
<feature type="domain" description="BSD" evidence="8">
    <location>
        <begin position="265"/>
        <end position="306"/>
    </location>
</feature>
<dbReference type="AlphaFoldDB" id="A0ABD3P7K0"/>
<dbReference type="Pfam" id="PF03909">
    <property type="entry name" value="BSD"/>
    <property type="match status" value="1"/>
</dbReference>
<dbReference type="Pfam" id="PF08567">
    <property type="entry name" value="PH_TFIIH"/>
    <property type="match status" value="1"/>
</dbReference>
<keyword evidence="4" id="KW-0805">Transcription regulation</keyword>
<dbReference type="InterPro" id="IPR027079">
    <property type="entry name" value="Tfb1/GTF2H1"/>
</dbReference>
<evidence type="ECO:0000313" key="10">
    <source>
        <dbReference type="Proteomes" id="UP001530400"/>
    </source>
</evidence>
<evidence type="ECO:0000256" key="6">
    <source>
        <dbReference type="ARBA" id="ARBA00023242"/>
    </source>
</evidence>
<evidence type="ECO:0000256" key="5">
    <source>
        <dbReference type="ARBA" id="ARBA00023163"/>
    </source>
</evidence>
<dbReference type="GO" id="GO:0005634">
    <property type="term" value="C:nucleus"/>
    <property type="evidence" value="ECO:0007669"/>
    <property type="project" value="UniProtKB-SubCell"/>
</dbReference>
<feature type="compositionally biased region" description="Polar residues" evidence="7">
    <location>
        <begin position="145"/>
        <end position="164"/>
    </location>
</feature>
<dbReference type="InterPro" id="IPR035925">
    <property type="entry name" value="BSD_dom_sf"/>
</dbReference>
<reference evidence="9 10" key="1">
    <citation type="submission" date="2024-10" db="EMBL/GenBank/DDBJ databases">
        <title>Updated reference genomes for cyclostephanoid diatoms.</title>
        <authorList>
            <person name="Roberts W.R."/>
            <person name="Alverson A.J."/>
        </authorList>
    </citation>
    <scope>NUCLEOTIDE SEQUENCE [LARGE SCALE GENOMIC DNA]</scope>
    <source>
        <strain evidence="9 10">AJA010-31</strain>
    </source>
</reference>
<dbReference type="InterPro" id="IPR013876">
    <property type="entry name" value="TFIIH_BTF_p62_N"/>
</dbReference>
<evidence type="ECO:0000256" key="1">
    <source>
        <dbReference type="ARBA" id="ARBA00004123"/>
    </source>
</evidence>
<feature type="region of interest" description="Disordered" evidence="7">
    <location>
        <begin position="330"/>
        <end position="359"/>
    </location>
</feature>
<evidence type="ECO:0000256" key="4">
    <source>
        <dbReference type="ARBA" id="ARBA00023015"/>
    </source>
</evidence>
<dbReference type="PANTHER" id="PTHR12856">
    <property type="entry name" value="TRANSCRIPTION INITIATION FACTOR IIH-RELATED"/>
    <property type="match status" value="1"/>
</dbReference>
<dbReference type="SUPFAM" id="SSF140383">
    <property type="entry name" value="BSD domain-like"/>
    <property type="match status" value="1"/>
</dbReference>
<evidence type="ECO:0000259" key="8">
    <source>
        <dbReference type="PROSITE" id="PS50858"/>
    </source>
</evidence>
<keyword evidence="6" id="KW-0539">Nucleus</keyword>
<dbReference type="Gene3D" id="2.30.29.30">
    <property type="entry name" value="Pleckstrin-homology domain (PH domain)/Phosphotyrosine-binding domain (PTB)"/>
    <property type="match status" value="1"/>
</dbReference>
<keyword evidence="5" id="KW-0804">Transcription</keyword>
<gene>
    <name evidence="9" type="ORF">ACHAWO_011920</name>
</gene>
<comment type="subcellular location">
    <subcellularLocation>
        <location evidence="1">Nucleus</location>
    </subcellularLocation>
</comment>
<comment type="caution">
    <text evidence="9">The sequence shown here is derived from an EMBL/GenBank/DDBJ whole genome shotgun (WGS) entry which is preliminary data.</text>
</comment>
<comment type="similarity">
    <text evidence="2">Belongs to the TFB1 family.</text>
</comment>